<protein>
    <recommendedName>
        <fullName evidence="2">DUF7041 domain-containing protein</fullName>
    </recommendedName>
</protein>
<proteinExistence type="predicted"/>
<dbReference type="AlphaFoldDB" id="A0A3P8GDU2"/>
<dbReference type="EMBL" id="UZAL01034332">
    <property type="protein sequence ID" value="VDP65085.1"/>
    <property type="molecule type" value="Genomic_DNA"/>
</dbReference>
<evidence type="ECO:0000259" key="2">
    <source>
        <dbReference type="Pfam" id="PF23055"/>
    </source>
</evidence>
<dbReference type="PANTHER" id="PTHR33327:SF3">
    <property type="entry name" value="RNA-DIRECTED DNA POLYMERASE"/>
    <property type="match status" value="1"/>
</dbReference>
<keyword evidence="1" id="KW-0175">Coiled coil</keyword>
<organism evidence="3 4">
    <name type="scientific">Schistosoma mattheei</name>
    <dbReference type="NCBI Taxonomy" id="31246"/>
    <lineage>
        <taxon>Eukaryota</taxon>
        <taxon>Metazoa</taxon>
        <taxon>Spiralia</taxon>
        <taxon>Lophotrochozoa</taxon>
        <taxon>Platyhelminthes</taxon>
        <taxon>Trematoda</taxon>
        <taxon>Digenea</taxon>
        <taxon>Strigeidida</taxon>
        <taxon>Schistosomatoidea</taxon>
        <taxon>Schistosomatidae</taxon>
        <taxon>Schistosoma</taxon>
    </lineage>
</organism>
<dbReference type="InterPro" id="IPR055469">
    <property type="entry name" value="DUF7041"/>
</dbReference>
<reference evidence="3 4" key="1">
    <citation type="submission" date="2018-11" db="EMBL/GenBank/DDBJ databases">
        <authorList>
            <consortium name="Pathogen Informatics"/>
        </authorList>
    </citation>
    <scope>NUCLEOTIDE SEQUENCE [LARGE SCALE GENOMIC DNA]</scope>
    <source>
        <strain>Denwood</strain>
        <strain evidence="4">Zambia</strain>
    </source>
</reference>
<evidence type="ECO:0000313" key="4">
    <source>
        <dbReference type="Proteomes" id="UP000269396"/>
    </source>
</evidence>
<feature type="domain" description="DUF7041" evidence="2">
    <location>
        <begin position="44"/>
        <end position="124"/>
    </location>
</feature>
<gene>
    <name evidence="3" type="ORF">SMTD_LOCUS14164</name>
</gene>
<name>A0A3P8GDU2_9TREM</name>
<accession>A0A3P8GDU2</accession>
<dbReference type="Proteomes" id="UP000269396">
    <property type="component" value="Unassembled WGS sequence"/>
</dbReference>
<keyword evidence="4" id="KW-1185">Reference proteome</keyword>
<sequence length="297" mass="32748">MVFFPHTLIDIDSPSVDALTCLPNSADTIVSSVNSISESRLTVYGANNPRISFARVEALFIAREILSQVTKYAYLVGALPIEIAAEVRDLIDQVPENDPYEKIKAVVIQRTSVSDEKRLQQLLTSCELGDNRSSQLLRHMKQLANDLADMADKMMQIYPDSHGVNSVLSAGKEDKGSISNFQQQLAELTKQLASLQATIATIHSRPTRSSSRRDRFPDSYLSHLSGPPEFVGIIKNMVQMHGAPHNRAHPQQTTTDSGKRAYQTVMAATISGPIKIRLFHIRDHISGSGVEISIISL</sequence>
<dbReference type="Pfam" id="PF23055">
    <property type="entry name" value="DUF7041"/>
    <property type="match status" value="1"/>
</dbReference>
<dbReference type="PANTHER" id="PTHR33327">
    <property type="entry name" value="ENDONUCLEASE"/>
    <property type="match status" value="1"/>
</dbReference>
<evidence type="ECO:0000313" key="3">
    <source>
        <dbReference type="EMBL" id="VDP65085.1"/>
    </source>
</evidence>
<feature type="coiled-coil region" evidence="1">
    <location>
        <begin position="178"/>
        <end position="205"/>
    </location>
</feature>
<evidence type="ECO:0000256" key="1">
    <source>
        <dbReference type="SAM" id="Coils"/>
    </source>
</evidence>